<dbReference type="AlphaFoldDB" id="A0A848DQM0"/>
<comment type="caution">
    <text evidence="3">The sequence shown here is derived from an EMBL/GenBank/DDBJ whole genome shotgun (WGS) entry which is preliminary data.</text>
</comment>
<feature type="signal peptide" evidence="2">
    <location>
        <begin position="1"/>
        <end position="23"/>
    </location>
</feature>
<accession>A0A848DQM0</accession>
<feature type="region of interest" description="Disordered" evidence="1">
    <location>
        <begin position="207"/>
        <end position="232"/>
    </location>
</feature>
<dbReference type="EMBL" id="JAAXKZ010000121">
    <property type="protein sequence ID" value="NMH94604.1"/>
    <property type="molecule type" value="Genomic_DNA"/>
</dbReference>
<evidence type="ECO:0000313" key="4">
    <source>
        <dbReference type="Proteomes" id="UP000586918"/>
    </source>
</evidence>
<sequence length="279" mass="27637">MQMSTTARRVVAASALALPIALASPGLAGATTGPDHDDDWGHGHCHGADQDAFQGGSLVDVLAQVNPATNVGGILSFAPVEQDALAGSSANSGIQQLGGNCGGGQEAFQAGDLVAGLIQVNPATNVGGIANFAPVEQNAEADSDANSGIQQDGGYYGGKGGHKGGGHHGGGDQDAFQGGSLVDVNGQVNPATNVGGIANFAPVEQNAEADSDANSGIQQDSGRHHLRGGDQDAFQGGSLIGLDLQVNPATNVGGILNFAPVEQDAEADSSSNSGIQQGR</sequence>
<organism evidence="3 4">
    <name type="scientific">Pseudonocardia bannensis</name>
    <dbReference type="NCBI Taxonomy" id="630973"/>
    <lineage>
        <taxon>Bacteria</taxon>
        <taxon>Bacillati</taxon>
        <taxon>Actinomycetota</taxon>
        <taxon>Actinomycetes</taxon>
        <taxon>Pseudonocardiales</taxon>
        <taxon>Pseudonocardiaceae</taxon>
        <taxon>Pseudonocardia</taxon>
    </lineage>
</organism>
<evidence type="ECO:0000256" key="1">
    <source>
        <dbReference type="SAM" id="MobiDB-lite"/>
    </source>
</evidence>
<feature type="chain" id="PRO_5038710746" description="Small secreted domain DUF320" evidence="2">
    <location>
        <begin position="24"/>
        <end position="279"/>
    </location>
</feature>
<keyword evidence="2" id="KW-0732">Signal</keyword>
<feature type="compositionally biased region" description="Basic and acidic residues" evidence="1">
    <location>
        <begin position="221"/>
        <end position="230"/>
    </location>
</feature>
<reference evidence="3 4" key="1">
    <citation type="submission" date="2020-04" db="EMBL/GenBank/DDBJ databases">
        <authorList>
            <person name="Klaysubun C."/>
            <person name="Duangmal K."/>
            <person name="Lipun K."/>
        </authorList>
    </citation>
    <scope>NUCLEOTIDE SEQUENCE [LARGE SCALE GENOMIC DNA]</scope>
    <source>
        <strain evidence="3 4">DSM 45300</strain>
    </source>
</reference>
<feature type="region of interest" description="Disordered" evidence="1">
    <location>
        <begin position="140"/>
        <end position="179"/>
    </location>
</feature>
<evidence type="ECO:0008006" key="5">
    <source>
        <dbReference type="Google" id="ProtNLM"/>
    </source>
</evidence>
<evidence type="ECO:0000313" key="3">
    <source>
        <dbReference type="EMBL" id="NMH94604.1"/>
    </source>
</evidence>
<gene>
    <name evidence="3" type="ORF">HF519_24130</name>
</gene>
<name>A0A848DQM0_9PSEU</name>
<dbReference type="RefSeq" id="WP_169415286.1">
    <property type="nucleotide sequence ID" value="NZ_JAAXKZ010000121.1"/>
</dbReference>
<protein>
    <recommendedName>
        <fullName evidence="5">Small secreted domain DUF320</fullName>
    </recommendedName>
</protein>
<dbReference type="Proteomes" id="UP000586918">
    <property type="component" value="Unassembled WGS sequence"/>
</dbReference>
<keyword evidence="4" id="KW-1185">Reference proteome</keyword>
<proteinExistence type="predicted"/>
<evidence type="ECO:0000256" key="2">
    <source>
        <dbReference type="SAM" id="SignalP"/>
    </source>
</evidence>